<feature type="domain" description="C2" evidence="10">
    <location>
        <begin position="644"/>
        <end position="813"/>
    </location>
</feature>
<dbReference type="SUPFAM" id="SSF50729">
    <property type="entry name" value="PH domain-like"/>
    <property type="match status" value="1"/>
</dbReference>
<dbReference type="PROSITE" id="PS50222">
    <property type="entry name" value="EF_HAND_2"/>
    <property type="match status" value="1"/>
</dbReference>
<evidence type="ECO:0000256" key="8">
    <source>
        <dbReference type="RuleBase" id="RU361133"/>
    </source>
</evidence>
<dbReference type="InterPro" id="IPR000008">
    <property type="entry name" value="C2_dom"/>
</dbReference>
<comment type="cofactor">
    <cofactor evidence="2">
        <name>Ca(2+)</name>
        <dbReference type="ChEBI" id="CHEBI:29108"/>
    </cofactor>
</comment>
<dbReference type="InterPro" id="IPR035892">
    <property type="entry name" value="C2_domain_sf"/>
</dbReference>
<dbReference type="CDD" id="cd00275">
    <property type="entry name" value="C2_PLC_like"/>
    <property type="match status" value="1"/>
</dbReference>
<dbReference type="GO" id="GO:0004435">
    <property type="term" value="F:phosphatidylinositol-4,5-bisphosphate phospholipase C activity"/>
    <property type="evidence" value="ECO:0007669"/>
    <property type="project" value="UniProtKB-EC"/>
</dbReference>
<evidence type="ECO:0000259" key="10">
    <source>
        <dbReference type="PROSITE" id="PS50004"/>
    </source>
</evidence>
<evidence type="ECO:0000256" key="7">
    <source>
        <dbReference type="ARBA" id="ARBA00059664"/>
    </source>
</evidence>
<sequence length="834" mass="93824">MSAEIVKPSALAPAIPGAPHAPDDSTTSALQIPEIVEKGTLMTKVSDKGQKRVTFRIDPDEGTILYKSRKNGIVPIEVIKELRSGKDARYYRAQYKLPEDAEARWITIIYILQGAYKTLHILADTQEAFAEWNTTLKKLYAVRQGLTAGVGNTEIRQAIWERQYWKGADEEGDQQLDFDDIERLCKRLHANLKTSEIQAFFKQADADSKGYLDFATFQKFVKLLKRRTDIEEIYERISGEYDGKFDQDTFERFLKVNQKETYSSDEFKAIWEKYSSSVTDPAKPNEPAILMTLEGFTSFLFSSDNSAFAEQGKAVWQDMTRPMAEYFISSSHNTYLVGHQLVGVSTIEGYIRALLHSCRSVELDIWEGDDEPMIYHGKTFTTKVSLRDICSAIAKYAFVTSPYPLLISAEVHCGVAQQEKIVDIMTQAFGDSLIQAPVEGRPTLTELPSPDQLKHKILLKAKNLFVVQKLTEAQAKLAAEKAVLEAEASSTSSSDEDPTKKDVVTGLKDKWNKLRGKDPNAPAGKKTIKMSFRLASLLVYTVGVKWHGIGGDGVDYAPEHIFSLSENSANKLLKASMTDLIEHDRTHLVRIYPKGTRVNSTNYEPHRYWAAGCQVVAINWQTFDMGYVMNQAMFQRNGRSGFVLKPQALRSPEGELLKKRTQHFLDVRVISAQQLPPLRDSKGQEVFDKSIPDPFVEVSLLIPDWTHSPFLPESSKIAGAKYSPPTDATATSATSARTITFKTKVVRDNGFNPVWNEHLHLPFDCVGGMTDLIFVKFTVRQKGKDDEDDEPIAIYCVPLGSLKQGYRHLPLHDSQMTQHLFSTLFVEIGVREVD</sequence>
<dbReference type="SMART" id="SM00239">
    <property type="entry name" value="C2"/>
    <property type="match status" value="1"/>
</dbReference>
<evidence type="ECO:0000256" key="9">
    <source>
        <dbReference type="SAM" id="MobiDB-lite"/>
    </source>
</evidence>
<dbReference type="PROSITE" id="PS50008">
    <property type="entry name" value="PIPLC_Y_DOMAIN"/>
    <property type="match status" value="1"/>
</dbReference>
<dbReference type="Gene3D" id="3.20.20.190">
    <property type="entry name" value="Phosphatidylinositol (PI) phosphodiesterase"/>
    <property type="match status" value="1"/>
</dbReference>
<dbReference type="InterPro" id="IPR001711">
    <property type="entry name" value="PLipase_C_Pinositol-sp_Y"/>
</dbReference>
<keyword evidence="5 8" id="KW-0443">Lipid metabolism</keyword>
<keyword evidence="3 8" id="KW-0378">Hydrolase</keyword>
<dbReference type="InterPro" id="IPR002048">
    <property type="entry name" value="EF_hand_dom"/>
</dbReference>
<keyword evidence="14" id="KW-1185">Reference proteome</keyword>
<gene>
    <name evidence="13" type="ORF">D9611_010798</name>
</gene>
<dbReference type="PROSITE" id="PS50004">
    <property type="entry name" value="C2"/>
    <property type="match status" value="1"/>
</dbReference>
<dbReference type="CDD" id="cd13360">
    <property type="entry name" value="PH_PLC_fungal"/>
    <property type="match status" value="1"/>
</dbReference>
<dbReference type="InterPro" id="IPR011993">
    <property type="entry name" value="PH-like_dom_sf"/>
</dbReference>
<dbReference type="InterPro" id="IPR011992">
    <property type="entry name" value="EF-hand-dom_pair"/>
</dbReference>
<keyword evidence="6" id="KW-0807">Transducer</keyword>
<dbReference type="PANTHER" id="PTHR10336">
    <property type="entry name" value="PHOSPHOINOSITIDE-SPECIFIC PHOSPHOLIPASE C FAMILY PROTEIN"/>
    <property type="match status" value="1"/>
</dbReference>
<dbReference type="Proteomes" id="UP000541558">
    <property type="component" value="Unassembled WGS sequence"/>
</dbReference>
<dbReference type="EMBL" id="JAACJK010000169">
    <property type="protein sequence ID" value="KAF5320457.1"/>
    <property type="molecule type" value="Genomic_DNA"/>
</dbReference>
<feature type="region of interest" description="Disordered" evidence="9">
    <location>
        <begin position="1"/>
        <end position="27"/>
    </location>
</feature>
<name>A0A8H5F1U9_9AGAR</name>
<organism evidence="13 14">
    <name type="scientific">Ephemerocybe angulata</name>
    <dbReference type="NCBI Taxonomy" id="980116"/>
    <lineage>
        <taxon>Eukaryota</taxon>
        <taxon>Fungi</taxon>
        <taxon>Dikarya</taxon>
        <taxon>Basidiomycota</taxon>
        <taxon>Agaricomycotina</taxon>
        <taxon>Agaricomycetes</taxon>
        <taxon>Agaricomycetidae</taxon>
        <taxon>Agaricales</taxon>
        <taxon>Agaricineae</taxon>
        <taxon>Psathyrellaceae</taxon>
        <taxon>Ephemerocybe</taxon>
    </lineage>
</organism>
<evidence type="ECO:0000256" key="5">
    <source>
        <dbReference type="ARBA" id="ARBA00023098"/>
    </source>
</evidence>
<dbReference type="Pfam" id="PF00387">
    <property type="entry name" value="PI-PLC-Y"/>
    <property type="match status" value="1"/>
</dbReference>
<dbReference type="GO" id="GO:0005509">
    <property type="term" value="F:calcium ion binding"/>
    <property type="evidence" value="ECO:0007669"/>
    <property type="project" value="InterPro"/>
</dbReference>
<comment type="catalytic activity">
    <reaction evidence="1 8">
        <text>a 1,2-diacyl-sn-glycero-3-phospho-(1D-myo-inositol-4,5-bisphosphate) + H2O = 1D-myo-inositol 1,4,5-trisphosphate + a 1,2-diacyl-sn-glycerol + H(+)</text>
        <dbReference type="Rhea" id="RHEA:33179"/>
        <dbReference type="ChEBI" id="CHEBI:15377"/>
        <dbReference type="ChEBI" id="CHEBI:15378"/>
        <dbReference type="ChEBI" id="CHEBI:17815"/>
        <dbReference type="ChEBI" id="CHEBI:58456"/>
        <dbReference type="ChEBI" id="CHEBI:203600"/>
        <dbReference type="EC" id="3.1.4.11"/>
    </reaction>
</comment>
<evidence type="ECO:0000259" key="12">
    <source>
        <dbReference type="PROSITE" id="PS50222"/>
    </source>
</evidence>
<dbReference type="SUPFAM" id="SSF47473">
    <property type="entry name" value="EF-hand"/>
    <property type="match status" value="1"/>
</dbReference>
<evidence type="ECO:0000259" key="11">
    <source>
        <dbReference type="PROSITE" id="PS50008"/>
    </source>
</evidence>
<dbReference type="Pfam" id="PF00388">
    <property type="entry name" value="PI-PLC-X"/>
    <property type="match status" value="1"/>
</dbReference>
<dbReference type="SMART" id="SM00148">
    <property type="entry name" value="PLCXc"/>
    <property type="match status" value="1"/>
</dbReference>
<dbReference type="InterPro" id="IPR001192">
    <property type="entry name" value="PI-PLC_fam"/>
</dbReference>
<protein>
    <recommendedName>
        <fullName evidence="8">Phosphoinositide phospholipase C</fullName>
        <ecNumber evidence="8">3.1.4.11</ecNumber>
    </recommendedName>
</protein>
<dbReference type="OrthoDB" id="269822at2759"/>
<dbReference type="InterPro" id="IPR037755">
    <property type="entry name" value="Plc1_PH"/>
</dbReference>
<dbReference type="Gene3D" id="2.60.40.150">
    <property type="entry name" value="C2 domain"/>
    <property type="match status" value="1"/>
</dbReference>
<feature type="domain" description="EF-hand" evidence="12">
    <location>
        <begin position="192"/>
        <end position="227"/>
    </location>
</feature>
<evidence type="ECO:0000256" key="3">
    <source>
        <dbReference type="ARBA" id="ARBA00022801"/>
    </source>
</evidence>
<evidence type="ECO:0000313" key="13">
    <source>
        <dbReference type="EMBL" id="KAF5320457.1"/>
    </source>
</evidence>
<dbReference type="SUPFAM" id="SSF51695">
    <property type="entry name" value="PLC-like phosphodiesterases"/>
    <property type="match status" value="1"/>
</dbReference>
<dbReference type="SMART" id="SM00054">
    <property type="entry name" value="EFh"/>
    <property type="match status" value="2"/>
</dbReference>
<comment type="function">
    <text evidence="7">The production of the second messenger molecules diacylglycerol (DAG) and inositol 1,4,5-trisphosphate (IP3) is mediated by activated phosphatidylinositol-specific phospholipase C enzymes.</text>
</comment>
<evidence type="ECO:0000256" key="6">
    <source>
        <dbReference type="ARBA" id="ARBA00023224"/>
    </source>
</evidence>
<dbReference type="GO" id="GO:0048015">
    <property type="term" value="P:phosphatidylinositol-mediated signaling"/>
    <property type="evidence" value="ECO:0007669"/>
    <property type="project" value="TreeGrafter"/>
</dbReference>
<dbReference type="GO" id="GO:0051209">
    <property type="term" value="P:release of sequestered calcium ion into cytosol"/>
    <property type="evidence" value="ECO:0007669"/>
    <property type="project" value="TreeGrafter"/>
</dbReference>
<dbReference type="PRINTS" id="PR00390">
    <property type="entry name" value="PHPHLIPASEC"/>
</dbReference>
<dbReference type="PROSITE" id="PS50007">
    <property type="entry name" value="PIPLC_X_DOMAIN"/>
    <property type="match status" value="1"/>
</dbReference>
<evidence type="ECO:0000256" key="2">
    <source>
        <dbReference type="ARBA" id="ARBA00001913"/>
    </source>
</evidence>
<dbReference type="SMART" id="SM00149">
    <property type="entry name" value="PLCYc"/>
    <property type="match status" value="1"/>
</dbReference>
<dbReference type="CDD" id="cd16207">
    <property type="entry name" value="EFh_ScPlc1p_like"/>
    <property type="match status" value="1"/>
</dbReference>
<evidence type="ECO:0000256" key="4">
    <source>
        <dbReference type="ARBA" id="ARBA00022963"/>
    </source>
</evidence>
<evidence type="ECO:0000256" key="1">
    <source>
        <dbReference type="ARBA" id="ARBA00001195"/>
    </source>
</evidence>
<dbReference type="AlphaFoldDB" id="A0A8H5F1U9"/>
<dbReference type="InterPro" id="IPR017946">
    <property type="entry name" value="PLC-like_Pdiesterase_TIM-brl"/>
</dbReference>
<dbReference type="Gene3D" id="2.30.29.30">
    <property type="entry name" value="Pleckstrin-homology domain (PH domain)/Phosphotyrosine-binding domain (PTB)"/>
    <property type="match status" value="1"/>
</dbReference>
<reference evidence="13 14" key="1">
    <citation type="journal article" date="2020" name="ISME J.">
        <title>Uncovering the hidden diversity of litter-decomposition mechanisms in mushroom-forming fungi.</title>
        <authorList>
            <person name="Floudas D."/>
            <person name="Bentzer J."/>
            <person name="Ahren D."/>
            <person name="Johansson T."/>
            <person name="Persson P."/>
            <person name="Tunlid A."/>
        </authorList>
    </citation>
    <scope>NUCLEOTIDE SEQUENCE [LARGE SCALE GENOMIC DNA]</scope>
    <source>
        <strain evidence="13 14">CBS 175.51</strain>
    </source>
</reference>
<dbReference type="SUPFAM" id="SSF49562">
    <property type="entry name" value="C2 domain (Calcium/lipid-binding domain, CaLB)"/>
    <property type="match status" value="1"/>
</dbReference>
<comment type="caution">
    <text evidence="13">The sequence shown here is derived from an EMBL/GenBank/DDBJ whole genome shotgun (WGS) entry which is preliminary data.</text>
</comment>
<dbReference type="InterPro" id="IPR015359">
    <property type="entry name" value="PLC_EF-hand-like"/>
</dbReference>
<accession>A0A8H5F1U9</accession>
<proteinExistence type="predicted"/>
<dbReference type="PANTHER" id="PTHR10336:SF36">
    <property type="entry name" value="1-PHOSPHATIDYLINOSITOL 4,5-BISPHOSPHATE PHOSPHODIESTERASE BETA-4"/>
    <property type="match status" value="1"/>
</dbReference>
<dbReference type="Pfam" id="PF09279">
    <property type="entry name" value="EF-hand_like"/>
    <property type="match status" value="1"/>
</dbReference>
<feature type="domain" description="PI-PLC Y-box" evidence="11">
    <location>
        <begin position="534"/>
        <end position="650"/>
    </location>
</feature>
<dbReference type="FunFam" id="3.20.20.190:FF:000039">
    <property type="entry name" value="Phosphoinositide phospholipase C"/>
    <property type="match status" value="1"/>
</dbReference>
<dbReference type="GO" id="GO:0016042">
    <property type="term" value="P:lipid catabolic process"/>
    <property type="evidence" value="ECO:0007669"/>
    <property type="project" value="UniProtKB-KW"/>
</dbReference>
<dbReference type="EC" id="3.1.4.11" evidence="8"/>
<keyword evidence="4 8" id="KW-0442">Lipid degradation</keyword>
<dbReference type="Pfam" id="PF00168">
    <property type="entry name" value="C2"/>
    <property type="match status" value="2"/>
</dbReference>
<dbReference type="CDD" id="cd08598">
    <property type="entry name" value="PI-PLC1c_yeast"/>
    <property type="match status" value="1"/>
</dbReference>
<dbReference type="InterPro" id="IPR000909">
    <property type="entry name" value="PLipase_C_PInositol-sp_X_dom"/>
</dbReference>
<evidence type="ECO:0000313" key="14">
    <source>
        <dbReference type="Proteomes" id="UP000541558"/>
    </source>
</evidence>
<dbReference type="Gene3D" id="1.10.238.10">
    <property type="entry name" value="EF-hand"/>
    <property type="match status" value="2"/>
</dbReference>